<sequence>MRDMRGTLRLVPVPDVGGFGAAAFDTDADFGTAGLGGVPVTLAASYESVIAWLGSLTGSVLIASSGLTEAARFGRSVPVPPGPLAGWRATRVVVGEAGGMVHSLRRTSVVRRVLGGALVGGSVSARTAELRSKTRSVDEGRRAHD</sequence>
<organism evidence="1 2">
    <name type="scientific">Streptomyces alboflavus</name>
    <dbReference type="NCBI Taxonomy" id="67267"/>
    <lineage>
        <taxon>Bacteria</taxon>
        <taxon>Bacillati</taxon>
        <taxon>Actinomycetota</taxon>
        <taxon>Actinomycetes</taxon>
        <taxon>Kitasatosporales</taxon>
        <taxon>Streptomycetaceae</taxon>
        <taxon>Streptomyces</taxon>
    </lineage>
</organism>
<accession>A0A1Z1WPD2</accession>
<gene>
    <name evidence="1" type="ORF">SMD44_07770</name>
</gene>
<protein>
    <submittedName>
        <fullName evidence="1">Uncharacterized protein</fullName>
    </submittedName>
</protein>
<evidence type="ECO:0000313" key="1">
    <source>
        <dbReference type="EMBL" id="ARX88283.1"/>
    </source>
</evidence>
<name>A0A1Z1WPD2_9ACTN</name>
<reference evidence="1 2" key="1">
    <citation type="submission" date="2017-05" db="EMBL/GenBank/DDBJ databases">
        <title>Streptomyces alboflavus Genome sequencing and assembly.</title>
        <authorList>
            <person name="Wang Y."/>
            <person name="Du B."/>
            <person name="Ding Y."/>
            <person name="Liu H."/>
            <person name="Hou Q."/>
            <person name="Liu K."/>
            <person name="Wang C."/>
            <person name="Yao L."/>
        </authorList>
    </citation>
    <scope>NUCLEOTIDE SEQUENCE [LARGE SCALE GENOMIC DNA]</scope>
    <source>
        <strain evidence="1 2">MDJK44</strain>
    </source>
</reference>
<dbReference type="Proteomes" id="UP000195880">
    <property type="component" value="Chromosome"/>
</dbReference>
<keyword evidence="2" id="KW-1185">Reference proteome</keyword>
<evidence type="ECO:0000313" key="2">
    <source>
        <dbReference type="Proteomes" id="UP000195880"/>
    </source>
</evidence>
<dbReference type="EMBL" id="CP021748">
    <property type="protein sequence ID" value="ARX88283.1"/>
    <property type="molecule type" value="Genomic_DNA"/>
</dbReference>
<proteinExistence type="predicted"/>
<dbReference type="KEGG" id="salf:SMD44_07770"/>
<dbReference type="AlphaFoldDB" id="A0A1Z1WPD2"/>